<protein>
    <recommendedName>
        <fullName evidence="3">Addiction module component</fullName>
    </recommendedName>
</protein>
<evidence type="ECO:0000313" key="2">
    <source>
        <dbReference type="Proteomes" id="UP000199438"/>
    </source>
</evidence>
<dbReference type="OrthoDB" id="773198at2"/>
<reference evidence="2" key="1">
    <citation type="submission" date="2016-10" db="EMBL/GenBank/DDBJ databases">
        <authorList>
            <person name="Varghese N."/>
            <person name="Submissions S."/>
        </authorList>
    </citation>
    <scope>NUCLEOTIDE SEQUENCE [LARGE SCALE GENOMIC DNA]</scope>
    <source>
        <strain evidence="2">DSM 24499</strain>
    </source>
</reference>
<sequence>MDLQTRKLNLISYLAQIQDENLLSEIESYILKNISSDQETFLEPFSPEELIKRIEISENDFENGRFKSQEDLKKITENW</sequence>
<dbReference type="AlphaFoldDB" id="A0A1I1DDZ0"/>
<dbReference type="STRING" id="1334022.SAMN04487907_101309"/>
<dbReference type="Proteomes" id="UP000199438">
    <property type="component" value="Unassembled WGS sequence"/>
</dbReference>
<gene>
    <name evidence="1" type="ORF">SAMN04487907_101309</name>
</gene>
<keyword evidence="2" id="KW-1185">Reference proteome</keyword>
<dbReference type="EMBL" id="FOKV01000001">
    <property type="protein sequence ID" value="SFB73165.1"/>
    <property type="molecule type" value="Genomic_DNA"/>
</dbReference>
<accession>A0A1I1DDZ0</accession>
<organism evidence="1 2">
    <name type="scientific">Zunongwangia mangrovi</name>
    <dbReference type="NCBI Taxonomy" id="1334022"/>
    <lineage>
        <taxon>Bacteria</taxon>
        <taxon>Pseudomonadati</taxon>
        <taxon>Bacteroidota</taxon>
        <taxon>Flavobacteriia</taxon>
        <taxon>Flavobacteriales</taxon>
        <taxon>Flavobacteriaceae</taxon>
        <taxon>Zunongwangia</taxon>
    </lineage>
</organism>
<proteinExistence type="predicted"/>
<evidence type="ECO:0000313" key="1">
    <source>
        <dbReference type="EMBL" id="SFB73165.1"/>
    </source>
</evidence>
<name>A0A1I1DDZ0_9FLAO</name>
<dbReference type="RefSeq" id="WP_092539633.1">
    <property type="nucleotide sequence ID" value="NZ_FOKV01000001.1"/>
</dbReference>
<evidence type="ECO:0008006" key="3">
    <source>
        <dbReference type="Google" id="ProtNLM"/>
    </source>
</evidence>